<dbReference type="GO" id="GO:0019901">
    <property type="term" value="F:protein kinase binding"/>
    <property type="evidence" value="ECO:0007669"/>
    <property type="project" value="TreeGrafter"/>
</dbReference>
<dbReference type="GO" id="GO:1990316">
    <property type="term" value="C:Atg1/ULK1 kinase complex"/>
    <property type="evidence" value="ECO:0007669"/>
    <property type="project" value="TreeGrafter"/>
</dbReference>
<dbReference type="Pfam" id="PF10377">
    <property type="entry name" value="ATG11"/>
    <property type="match status" value="1"/>
</dbReference>
<evidence type="ECO:0000259" key="9">
    <source>
        <dbReference type="Pfam" id="PF04108"/>
    </source>
</evidence>
<reference evidence="11 12" key="1">
    <citation type="journal article" date="2018" name="Evol. Lett.">
        <title>Horizontal gene cluster transfer increased hallucinogenic mushroom diversity.</title>
        <authorList>
            <person name="Reynolds H.T."/>
            <person name="Vijayakumar V."/>
            <person name="Gluck-Thaler E."/>
            <person name="Korotkin H.B."/>
            <person name="Matheny P.B."/>
            <person name="Slot J.C."/>
        </authorList>
    </citation>
    <scope>NUCLEOTIDE SEQUENCE [LARGE SCALE GENOMIC DNA]</scope>
    <source>
        <strain evidence="11 12">2629</strain>
    </source>
</reference>
<feature type="coiled-coil region" evidence="7">
    <location>
        <begin position="488"/>
        <end position="723"/>
    </location>
</feature>
<dbReference type="Proteomes" id="UP000284842">
    <property type="component" value="Unassembled WGS sequence"/>
</dbReference>
<feature type="region of interest" description="Disordered" evidence="8">
    <location>
        <begin position="1107"/>
        <end position="1255"/>
    </location>
</feature>
<dbReference type="EMBL" id="NHTK01001263">
    <property type="protein sequence ID" value="PPR01236.1"/>
    <property type="molecule type" value="Genomic_DNA"/>
</dbReference>
<feature type="compositionally biased region" description="Polar residues" evidence="8">
    <location>
        <begin position="1110"/>
        <end position="1123"/>
    </location>
</feature>
<feature type="coiled-coil region" evidence="7">
    <location>
        <begin position="750"/>
        <end position="812"/>
    </location>
</feature>
<evidence type="ECO:0000256" key="3">
    <source>
        <dbReference type="ARBA" id="ARBA00022927"/>
    </source>
</evidence>
<keyword evidence="3 6" id="KW-0653">Protein transport</keyword>
<feature type="domain" description="Autophagy protein ATG17-like" evidence="9">
    <location>
        <begin position="113"/>
        <end position="425"/>
    </location>
</feature>
<keyword evidence="6" id="KW-0472">Membrane</keyword>
<evidence type="ECO:0000256" key="4">
    <source>
        <dbReference type="ARBA" id="ARBA00023006"/>
    </source>
</evidence>
<protein>
    <recommendedName>
        <fullName evidence="6">Autophagy-related protein 11</fullName>
    </recommendedName>
</protein>
<dbReference type="InterPro" id="IPR040040">
    <property type="entry name" value="ATG11"/>
</dbReference>
<evidence type="ECO:0000313" key="12">
    <source>
        <dbReference type="Proteomes" id="UP000284842"/>
    </source>
</evidence>
<dbReference type="OrthoDB" id="447953at2759"/>
<dbReference type="GO" id="GO:1903599">
    <property type="term" value="P:positive regulation of autophagy of mitochondrion"/>
    <property type="evidence" value="ECO:0007669"/>
    <property type="project" value="UniProtKB-UniRule"/>
</dbReference>
<sequence length="1468" mass="162893">MIAICTAENGHLIQVNASLRDIESAGSLELFLHNEVDIEPDAVLAYLSNGKRLTTSNIRDIHTVQDQLIFVFNKYFLDYDLDDVLNKLNEHSAFQPPVEDPISSTPPLRHTQLATSYARSALAHHEQVQRIVHSMALQQQSLQMSSNNLDLHVLATSETYDGIVNVAEKELKKQESLLKGLEADLDLLARVNVHLEFCSPAVRQAIEEGSPPRVLTDYVSREKMLTVAEACAKSHEELVSEYQKIDKSIAQLKQGADSIRTSAGNDMLLEDAKSCLRRSQDLMDRITDSAAVLESPASDLNVVLPELKQLDLSHRQELQQVIDKKNLYTRQIVSALRHISSLNNAIIRIPPELAKFQADLRNQPKFSHIQRLHNMLHAYGATIIEIVRRKEFTRFFYQRAQAILETMAKVSSAETKRQRVYRSEILDQLPFKLRGLDVSVPTIDFSPEGGTESVYSLERADVDDWMTVLNDLENWSRSKNDLNALNAVIEARTAVEKLINKMDNLELSFDKIAERSLLSASRMSQSRRRSTEAEERAIQELTEELRAAQEAQTLQEQSHRQEKNALQAEIHRLNQVLGDSTSELSVEQDRTSRLERELQQVRAQMESEGVARRILEERNGELTADISRQRDKLSRALADATKQAKEADELRKELAQVKADFEEVKAYERRNSEKAAQLLEEQANNLRILEEARARGEDLEAQIQAVRSESSEMRQALRQASLEKDRLLRAQASEHDKIIRDHKAEADGDRAVLDRQFSELQATLEATEQQLKKVQGDLDVSNADADGLRRELQRIEIELREARHVEELLRNDLSEGRASRSVYEQRLETSNQLVAQIMDVSINFRNSHVKALQAVQAMAVHPGSLRHNNTHNNLAESMPTFSGPPPTSFRQSLIGQVDEPPPIDPSDPTTALEQLREFDHDHFIETVMKTNSIIRKWQKQCKEYRERAKGKISFRNFAKGDLALFLPTRNSVSKNWAAFNVSFPHYFLQATGHLADQLKSREWIVARIMSITERVVDQKDPSSNPYGLGEGVKYYMLEVEDWTQPSTNKRRQSSRKVSNDEARDIFQNGGLRPLSPTALPTPGPPDGGEVEDSFLVAAHANSHFFPTRARANSSPQARPSSLSRLLAQAPSGPEPAAAEPLTSQDNTVVPPAAIRTPSPRLADKVLPLPSSSYNTASGSAPHSPSVGNFNSRHNVNTTNTTANPNPIITSSSSNNNANVPVPVPSASSPSPLRPGSRASRLSNASKFSVGRIPPGLGAVVGNQTKAAPTTALSDQQLSVDVVSSASSASPRVVPAELESSSPFRSPTVEIGPSHTDETVTSLAQITQKAHRRRTASPFTPRTSPLADPTVTTLSRVEHPSPSTSTQPAAFVASRPAMIATNTLANLATSWGMSFGRKKRSSTTEVDVSSNNAEPAVQDGSVDDLKSTTSTITKATAITTPTTTKASTIGERFVSDNANTSARDLLKRF</sequence>
<feature type="region of interest" description="Disordered" evidence="8">
    <location>
        <begin position="1285"/>
        <end position="1315"/>
    </location>
</feature>
<evidence type="ECO:0000256" key="7">
    <source>
        <dbReference type="SAM" id="Coils"/>
    </source>
</evidence>
<comment type="subunit">
    <text evidence="6">Homodimer.</text>
</comment>
<keyword evidence="12" id="KW-1185">Reference proteome</keyword>
<keyword evidence="5 7" id="KW-0175">Coiled coil</keyword>
<evidence type="ECO:0000256" key="5">
    <source>
        <dbReference type="ARBA" id="ARBA00023054"/>
    </source>
</evidence>
<dbReference type="STRING" id="181874.A0A409YDZ3"/>
<feature type="compositionally biased region" description="Polar residues" evidence="8">
    <location>
        <begin position="1169"/>
        <end position="1193"/>
    </location>
</feature>
<dbReference type="GO" id="GO:0034727">
    <property type="term" value="P:piecemeal microautophagy of the nucleus"/>
    <property type="evidence" value="ECO:0007669"/>
    <property type="project" value="TreeGrafter"/>
</dbReference>
<feature type="compositionally biased region" description="Low complexity" evidence="8">
    <location>
        <begin position="1127"/>
        <end position="1140"/>
    </location>
</feature>
<dbReference type="GO" id="GO:0000422">
    <property type="term" value="P:autophagy of mitochondrion"/>
    <property type="evidence" value="ECO:0007669"/>
    <property type="project" value="TreeGrafter"/>
</dbReference>
<feature type="region of interest" description="Disordered" evidence="8">
    <location>
        <begin position="1066"/>
        <end position="1091"/>
    </location>
</feature>
<evidence type="ECO:0000256" key="1">
    <source>
        <dbReference type="ARBA" id="ARBA00009729"/>
    </source>
</evidence>
<dbReference type="InterPro" id="IPR019460">
    <property type="entry name" value="Atg11_C"/>
</dbReference>
<name>A0A409YDZ3_9AGAR</name>
<dbReference type="PANTHER" id="PTHR13222:SF1">
    <property type="entry name" value="RB1-INDUCIBLE COILED-COIL PROTEIN 1"/>
    <property type="match status" value="1"/>
</dbReference>
<dbReference type="GO" id="GO:0061709">
    <property type="term" value="P:reticulophagy"/>
    <property type="evidence" value="ECO:0007669"/>
    <property type="project" value="TreeGrafter"/>
</dbReference>
<feature type="region of interest" description="Disordered" evidence="8">
    <location>
        <begin position="1329"/>
        <end position="1348"/>
    </location>
</feature>
<dbReference type="InterPro" id="IPR045326">
    <property type="entry name" value="ATG17-like_dom"/>
</dbReference>
<feature type="coiled-coil region" evidence="7">
    <location>
        <begin position="164"/>
        <end position="191"/>
    </location>
</feature>
<keyword evidence="6" id="KW-0926">Vacuole</keyword>
<dbReference type="GO" id="GO:0034517">
    <property type="term" value="P:ribophagy"/>
    <property type="evidence" value="ECO:0007669"/>
    <property type="project" value="TreeGrafter"/>
</dbReference>
<feature type="compositionally biased region" description="Polar residues" evidence="8">
    <location>
        <begin position="1402"/>
        <end position="1412"/>
    </location>
</feature>
<accession>A0A409YDZ3</accession>
<dbReference type="GO" id="GO:0015031">
    <property type="term" value="P:protein transport"/>
    <property type="evidence" value="ECO:0007669"/>
    <property type="project" value="UniProtKB-KW"/>
</dbReference>
<evidence type="ECO:0000256" key="8">
    <source>
        <dbReference type="SAM" id="MobiDB-lite"/>
    </source>
</evidence>
<comment type="subcellular location">
    <subcellularLocation>
        <location evidence="6">Preautophagosomal structure membrane</location>
        <topology evidence="6">Peripheral membrane protein</topology>
    </subcellularLocation>
    <subcellularLocation>
        <location evidence="6">Vacuole membrane</location>
        <topology evidence="6">Peripheral membrane protein</topology>
    </subcellularLocation>
    <text evidence="6">During pexophagy, accumulates in the vacuolar membrane region, where the peroxisomes contact the vacuole.</text>
</comment>
<dbReference type="Pfam" id="PF04108">
    <property type="entry name" value="ATG17_like"/>
    <property type="match status" value="1"/>
</dbReference>
<evidence type="ECO:0000313" key="11">
    <source>
        <dbReference type="EMBL" id="PPR01236.1"/>
    </source>
</evidence>
<feature type="compositionally biased region" description="Low complexity" evidence="8">
    <location>
        <begin position="1194"/>
        <end position="1242"/>
    </location>
</feature>
<dbReference type="GO" id="GO:0060090">
    <property type="term" value="F:molecular adaptor activity"/>
    <property type="evidence" value="ECO:0007669"/>
    <property type="project" value="TreeGrafter"/>
</dbReference>
<dbReference type="GO" id="GO:0034045">
    <property type="term" value="C:phagophore assembly site membrane"/>
    <property type="evidence" value="ECO:0007669"/>
    <property type="project" value="UniProtKB-SubCell"/>
</dbReference>
<evidence type="ECO:0000256" key="6">
    <source>
        <dbReference type="RuleBase" id="RU367075"/>
    </source>
</evidence>
<proteinExistence type="inferred from homology"/>
<evidence type="ECO:0000259" key="10">
    <source>
        <dbReference type="Pfam" id="PF10377"/>
    </source>
</evidence>
<gene>
    <name evidence="11" type="ORF">CVT24_006000</name>
</gene>
<dbReference type="PANTHER" id="PTHR13222">
    <property type="entry name" value="RB1-INDUCIBLE COILED-COIL"/>
    <property type="match status" value="1"/>
</dbReference>
<evidence type="ECO:0000256" key="2">
    <source>
        <dbReference type="ARBA" id="ARBA00022448"/>
    </source>
</evidence>
<comment type="function">
    <text evidence="6">Involved in cytoplasm to vacuole transport (Cvt), pexophagy, mitophagy and nucleophagy. Recruits mitochondria for their selective degradation via autophagy (mitophagy) during starvation. Works as scaffold proteins that recruit ATG proteins to the pre-autophagosome (PAS), the site of vesicle/autophagosome formation. Required for the Cvt vesicles completion.</text>
</comment>
<keyword evidence="2 6" id="KW-0813">Transport</keyword>
<dbReference type="InParanoid" id="A0A409YDZ3"/>
<comment type="similarity">
    <text evidence="1 6">Belongs to the ATG11 family.</text>
</comment>
<dbReference type="GO" id="GO:0005774">
    <property type="term" value="C:vacuolar membrane"/>
    <property type="evidence" value="ECO:0007669"/>
    <property type="project" value="UniProtKB-SubCell"/>
</dbReference>
<keyword evidence="4 6" id="KW-0072">Autophagy</keyword>
<organism evidence="11 12">
    <name type="scientific">Panaeolus cyanescens</name>
    <dbReference type="NCBI Taxonomy" id="181874"/>
    <lineage>
        <taxon>Eukaryota</taxon>
        <taxon>Fungi</taxon>
        <taxon>Dikarya</taxon>
        <taxon>Basidiomycota</taxon>
        <taxon>Agaricomycotina</taxon>
        <taxon>Agaricomycetes</taxon>
        <taxon>Agaricomycetidae</taxon>
        <taxon>Agaricales</taxon>
        <taxon>Agaricineae</taxon>
        <taxon>Galeropsidaceae</taxon>
        <taxon>Panaeolus</taxon>
    </lineage>
</organism>
<dbReference type="GO" id="GO:0000045">
    <property type="term" value="P:autophagosome assembly"/>
    <property type="evidence" value="ECO:0007669"/>
    <property type="project" value="UniProtKB-UniRule"/>
</dbReference>
<feature type="region of interest" description="Disordered" evidence="8">
    <location>
        <begin position="1401"/>
        <end position="1423"/>
    </location>
</feature>
<feature type="domain" description="Autophagy-related protein 11 C-terminal" evidence="10">
    <location>
        <begin position="924"/>
        <end position="1040"/>
    </location>
</feature>
<comment type="caution">
    <text evidence="11">The sequence shown here is derived from an EMBL/GenBank/DDBJ whole genome shotgun (WGS) entry which is preliminary data.</text>
</comment>